<dbReference type="RefSeq" id="WP_243698969.1">
    <property type="nucleotide sequence ID" value="NZ_SMAS01000002.1"/>
</dbReference>
<proteinExistence type="predicted"/>
<name>A0A4R3NQ50_9GAMM</name>
<dbReference type="AlphaFoldDB" id="A0A4R3NQ50"/>
<evidence type="ECO:0000256" key="1">
    <source>
        <dbReference type="SAM" id="Coils"/>
    </source>
</evidence>
<gene>
    <name evidence="2" type="ORF">EC835_102413</name>
</gene>
<evidence type="ECO:0000313" key="2">
    <source>
        <dbReference type="EMBL" id="TCT36948.1"/>
    </source>
</evidence>
<accession>A0A4R3NQ50</accession>
<dbReference type="Proteomes" id="UP000295055">
    <property type="component" value="Unassembled WGS sequence"/>
</dbReference>
<evidence type="ECO:0000313" key="3">
    <source>
        <dbReference type="Proteomes" id="UP000295055"/>
    </source>
</evidence>
<comment type="caution">
    <text evidence="2">The sequence shown here is derived from an EMBL/GenBank/DDBJ whole genome shotgun (WGS) entry which is preliminary data.</text>
</comment>
<protein>
    <submittedName>
        <fullName evidence="2">Virus tail fiber assembly protein lambda gpK</fullName>
    </submittedName>
</protein>
<dbReference type="Pfam" id="PF02413">
    <property type="entry name" value="Caudo_TAP"/>
    <property type="match status" value="1"/>
</dbReference>
<dbReference type="EMBL" id="SMAS01000002">
    <property type="protein sequence ID" value="TCT36948.1"/>
    <property type="molecule type" value="Genomic_DNA"/>
</dbReference>
<reference evidence="2 3" key="1">
    <citation type="submission" date="2019-03" db="EMBL/GenBank/DDBJ databases">
        <title>Genomic analyses of the natural microbiome of Caenorhabditis elegans.</title>
        <authorList>
            <person name="Samuel B."/>
        </authorList>
    </citation>
    <scope>NUCLEOTIDE SEQUENCE [LARGE SCALE GENOMIC DNA]</scope>
    <source>
        <strain evidence="2 3">JUb102</strain>
    </source>
</reference>
<organism evidence="2 3">
    <name type="scientific">Providencia alcalifaciens</name>
    <dbReference type="NCBI Taxonomy" id="126385"/>
    <lineage>
        <taxon>Bacteria</taxon>
        <taxon>Pseudomonadati</taxon>
        <taxon>Pseudomonadota</taxon>
        <taxon>Gammaproteobacteria</taxon>
        <taxon>Enterobacterales</taxon>
        <taxon>Morganellaceae</taxon>
        <taxon>Providencia</taxon>
    </lineage>
</organism>
<keyword evidence="1" id="KW-0175">Coiled coil</keyword>
<feature type="coiled-coil region" evidence="1">
    <location>
        <begin position="26"/>
        <end position="67"/>
    </location>
</feature>
<sequence>MMKYYKDKNNAVFAYDDEQLSQVARLSELEVAIQEKESLLVDAGNNLKLAMQELNEDKAQLDTAIANSVTDDEDTANESLIEIKKKTLIFDDKAAKFEELHAEFENIKSEYQPLKDEYDAILPAFFDIRENLKVIKKMSSKEMDAHLNPLISKEQHIADAEIQKQLCAEDAEKNITILERKVRLNMATDDDKNNLTAWEIYSINVADIDTSLAPSIEWPEKPQ</sequence>
<dbReference type="InterPro" id="IPR003458">
    <property type="entry name" value="Phage_T4_Gp38_tail_assem"/>
</dbReference>